<protein>
    <submittedName>
        <fullName evidence="1">Uncharacterized protein</fullName>
    </submittedName>
</protein>
<proteinExistence type="predicted"/>
<dbReference type="GeneID" id="34013541"/>
<organism evidence="1 2">
    <name type="scientific">Brevundimonas vesicularis</name>
    <name type="common">Pseudomonas vesicularis</name>
    <dbReference type="NCBI Taxonomy" id="41276"/>
    <lineage>
        <taxon>Bacteria</taxon>
        <taxon>Pseudomonadati</taxon>
        <taxon>Pseudomonadota</taxon>
        <taxon>Alphaproteobacteria</taxon>
        <taxon>Caulobacterales</taxon>
        <taxon>Caulobacteraceae</taxon>
        <taxon>Brevundimonas</taxon>
    </lineage>
</organism>
<gene>
    <name evidence="1" type="ORF">CEP68_02275</name>
</gene>
<dbReference type="AlphaFoldDB" id="A0A1Z3U595"/>
<accession>A0A1Z3U595</accession>
<dbReference type="RefSeq" id="WP_088582237.1">
    <property type="nucleotide sequence ID" value="NZ_CP022048.2"/>
</dbReference>
<dbReference type="Proteomes" id="UP000197050">
    <property type="component" value="Chromosome"/>
</dbReference>
<dbReference type="EMBL" id="CP022048">
    <property type="protein sequence ID" value="ASE38425.1"/>
    <property type="molecule type" value="Genomic_DNA"/>
</dbReference>
<sequence>MELAKIEGEEIVIRVPLATLEASSTVVWDQRGYGAYRVSDLPTYARELVSALNRESENGTTFIHRALDDAAVYALDQGCEGVEP</sequence>
<name>A0A1Z3U595_BREVE</name>
<evidence type="ECO:0000313" key="1">
    <source>
        <dbReference type="EMBL" id="ASE38425.1"/>
    </source>
</evidence>
<evidence type="ECO:0000313" key="2">
    <source>
        <dbReference type="Proteomes" id="UP000197050"/>
    </source>
</evidence>
<reference evidence="2" key="1">
    <citation type="submission" date="2017-06" db="EMBL/GenBank/DDBJ databases">
        <title>FDA dAtabase for Regulatory Grade micrObial Sequences (FDA-ARGOS): Supporting development and validation of Infectious Disease Dx tests.</title>
        <authorList>
            <person name="Minogue T."/>
            <person name="Wolcott M."/>
            <person name="Wasieloski L."/>
            <person name="Aguilar W."/>
            <person name="Moore D."/>
            <person name="Tallon L."/>
            <person name="Sadzewicz L."/>
            <person name="Sengamalay N."/>
            <person name="Ott S."/>
            <person name="Godinez A."/>
            <person name="Nagaraj S."/>
            <person name="Nadendla S."/>
            <person name="Geyer C."/>
            <person name="Sichtig H."/>
        </authorList>
    </citation>
    <scope>NUCLEOTIDE SEQUENCE [LARGE SCALE GENOMIC DNA]</scope>
    <source>
        <strain evidence="2">FDAARGOS_289</strain>
    </source>
</reference>
<dbReference type="KEGG" id="bvc:CEP68_02275"/>